<name>A0A4V3RD82_9LACO</name>
<evidence type="ECO:0000313" key="4">
    <source>
        <dbReference type="Proteomes" id="UP000309117"/>
    </source>
</evidence>
<evidence type="ECO:0000313" key="3">
    <source>
        <dbReference type="EMBL" id="TGY11520.1"/>
    </source>
</evidence>
<proteinExistence type="predicted"/>
<evidence type="ECO:0000256" key="1">
    <source>
        <dbReference type="SAM" id="MobiDB-lite"/>
    </source>
</evidence>
<dbReference type="Proteomes" id="UP000309117">
    <property type="component" value="Unassembled WGS sequence"/>
</dbReference>
<keyword evidence="2" id="KW-0472">Membrane</keyword>
<feature type="region of interest" description="Disordered" evidence="1">
    <location>
        <begin position="180"/>
        <end position="218"/>
    </location>
</feature>
<dbReference type="RefSeq" id="WP_135960689.1">
    <property type="nucleotide sequence ID" value="NZ_CAJSYX010000003.1"/>
</dbReference>
<feature type="transmembrane region" description="Helical" evidence="2">
    <location>
        <begin position="9"/>
        <end position="30"/>
    </location>
</feature>
<keyword evidence="2" id="KW-1133">Transmembrane helix</keyword>
<keyword evidence="2" id="KW-0812">Transmembrane</keyword>
<accession>A0A4V3RD82</accession>
<evidence type="ECO:0000256" key="2">
    <source>
        <dbReference type="SAM" id="Phobius"/>
    </source>
</evidence>
<feature type="compositionally biased region" description="Polar residues" evidence="1">
    <location>
        <begin position="207"/>
        <end position="218"/>
    </location>
</feature>
<reference evidence="3 4" key="1">
    <citation type="submission" date="2019-04" db="EMBL/GenBank/DDBJ databases">
        <title>Microbes associate with the intestines of laboratory mice.</title>
        <authorList>
            <person name="Navarre W."/>
            <person name="Wong E."/>
            <person name="Huang K."/>
            <person name="Tropini C."/>
            <person name="Ng K."/>
            <person name="Yu B."/>
        </authorList>
    </citation>
    <scope>NUCLEOTIDE SEQUENCE [LARGE SCALE GENOMIC DNA]</scope>
    <source>
        <strain evidence="3 4">NM61_E11</strain>
    </source>
</reference>
<gene>
    <name evidence="3" type="ORF">E5351_08810</name>
</gene>
<feature type="compositionally biased region" description="Low complexity" evidence="1">
    <location>
        <begin position="184"/>
        <end position="199"/>
    </location>
</feature>
<dbReference type="EMBL" id="SRYV01000018">
    <property type="protein sequence ID" value="TGY11520.1"/>
    <property type="molecule type" value="Genomic_DNA"/>
</dbReference>
<comment type="caution">
    <text evidence="3">The sequence shown here is derived from an EMBL/GenBank/DDBJ whole genome shotgun (WGS) entry which is preliminary data.</text>
</comment>
<protein>
    <submittedName>
        <fullName evidence="3">Uncharacterized protein</fullName>
    </submittedName>
</protein>
<sequence length="351" mass="39300">MNTKKQKTLLTSLSVVVLILLVIFLGLFYFNHQDHKVIVTHKDSLSKMSSKNNPVADLTIKEATGLAIEYAHLKYSNNQNWNEIYQNSLVGTLEVDRYQEYKFENYTVQPKNSQSLYIINKEGALTFSNDKRPGQGSVTFGDTQQELGHVNLKAVYTTVKKQGKLSIAKKISENMNLETQMVTQSDKQSSSQAQQSLQSHASREQSKPNNDNGNLQPISISSKLQGTWYAAGLFASKLGDRVQITNNAVDGKTIYKVKKMPNSEKGLNEFRKKYYGKLIGESTPDGVSYIPAQNYGIDTQNYSVDTIDGVQYLMSGSTGPAGIFFKNPTDAARFTNKYKNHNDELMKKLGM</sequence>
<organism evidence="3 4">
    <name type="scientific">Lactobacillus intestinalis</name>
    <dbReference type="NCBI Taxonomy" id="151781"/>
    <lineage>
        <taxon>Bacteria</taxon>
        <taxon>Bacillati</taxon>
        <taxon>Bacillota</taxon>
        <taxon>Bacilli</taxon>
        <taxon>Lactobacillales</taxon>
        <taxon>Lactobacillaceae</taxon>
        <taxon>Lactobacillus</taxon>
    </lineage>
</organism>
<dbReference type="AlphaFoldDB" id="A0A4V3RD82"/>